<evidence type="ECO:0000313" key="2">
    <source>
        <dbReference type="EMBL" id="MCF3939555.1"/>
    </source>
</evidence>
<evidence type="ECO:0000313" key="3">
    <source>
        <dbReference type="Proteomes" id="UP001108089"/>
    </source>
</evidence>
<dbReference type="Proteomes" id="UP001108089">
    <property type="component" value="Unassembled WGS sequence"/>
</dbReference>
<proteinExistence type="predicted"/>
<name>A0ABS9DMX3_9ACTN</name>
<organism evidence="2 3">
    <name type="scientific">Gordonia tangerina</name>
    <dbReference type="NCBI Taxonomy" id="2911060"/>
    <lineage>
        <taxon>Bacteria</taxon>
        <taxon>Bacillati</taxon>
        <taxon>Actinomycetota</taxon>
        <taxon>Actinomycetes</taxon>
        <taxon>Mycobacteriales</taxon>
        <taxon>Gordoniaceae</taxon>
        <taxon>Gordonia</taxon>
    </lineage>
</organism>
<feature type="region of interest" description="Disordered" evidence="1">
    <location>
        <begin position="1"/>
        <end position="46"/>
    </location>
</feature>
<keyword evidence="3" id="KW-1185">Reference proteome</keyword>
<comment type="caution">
    <text evidence="2">The sequence shown here is derived from an EMBL/GenBank/DDBJ whole genome shotgun (WGS) entry which is preliminary data.</text>
</comment>
<dbReference type="EMBL" id="JAKGCU010000012">
    <property type="protein sequence ID" value="MCF3939555.1"/>
    <property type="molecule type" value="Genomic_DNA"/>
</dbReference>
<accession>A0ABS9DMX3</accession>
<protein>
    <submittedName>
        <fullName evidence="2">Uncharacterized protein</fullName>
    </submittedName>
</protein>
<feature type="compositionally biased region" description="Basic and acidic residues" evidence="1">
    <location>
        <begin position="1"/>
        <end position="13"/>
    </location>
</feature>
<dbReference type="RefSeq" id="WP_235724280.1">
    <property type="nucleotide sequence ID" value="NZ_JAKGCU010000012.1"/>
</dbReference>
<sequence length="97" mass="10296">MTEPHLESADGHRAATPRPAPNMMPRAVGSTIAADETSETRDPASVTGAVGAILEQVDEIRRATGDRFDLAALGQQADLLEHAHDVLTTALEDVDPR</sequence>
<evidence type="ECO:0000256" key="1">
    <source>
        <dbReference type="SAM" id="MobiDB-lite"/>
    </source>
</evidence>
<gene>
    <name evidence="2" type="ORF">L1892_14335</name>
</gene>
<reference evidence="2" key="1">
    <citation type="submission" date="2022-01" db="EMBL/GenBank/DDBJ databases">
        <title>Gordonia xiamenensis sp. nov., isolated from surface seawater in Xiamen.</title>
        <authorList>
            <person name="He Y.F."/>
        </authorList>
    </citation>
    <scope>NUCLEOTIDE SEQUENCE</scope>
    <source>
        <strain evidence="2">GW1C4-4</strain>
    </source>
</reference>